<reference evidence="1 2" key="1">
    <citation type="journal article" date="2019" name="Commun. Biol.">
        <title>The bagworm genome reveals a unique fibroin gene that provides high tensile strength.</title>
        <authorList>
            <person name="Kono N."/>
            <person name="Nakamura H."/>
            <person name="Ohtoshi R."/>
            <person name="Tomita M."/>
            <person name="Numata K."/>
            <person name="Arakawa K."/>
        </authorList>
    </citation>
    <scope>NUCLEOTIDE SEQUENCE [LARGE SCALE GENOMIC DNA]</scope>
</reference>
<dbReference type="AlphaFoldDB" id="A0A4C1U2Y2"/>
<dbReference type="Proteomes" id="UP000299102">
    <property type="component" value="Unassembled WGS sequence"/>
</dbReference>
<keyword evidence="2" id="KW-1185">Reference proteome</keyword>
<protein>
    <submittedName>
        <fullName evidence="1">Uncharacterized protein</fullName>
    </submittedName>
</protein>
<gene>
    <name evidence="1" type="ORF">EVAR_93734_1</name>
</gene>
<organism evidence="1 2">
    <name type="scientific">Eumeta variegata</name>
    <name type="common">Bagworm moth</name>
    <name type="synonym">Eumeta japonica</name>
    <dbReference type="NCBI Taxonomy" id="151549"/>
    <lineage>
        <taxon>Eukaryota</taxon>
        <taxon>Metazoa</taxon>
        <taxon>Ecdysozoa</taxon>
        <taxon>Arthropoda</taxon>
        <taxon>Hexapoda</taxon>
        <taxon>Insecta</taxon>
        <taxon>Pterygota</taxon>
        <taxon>Neoptera</taxon>
        <taxon>Endopterygota</taxon>
        <taxon>Lepidoptera</taxon>
        <taxon>Glossata</taxon>
        <taxon>Ditrysia</taxon>
        <taxon>Tineoidea</taxon>
        <taxon>Psychidae</taxon>
        <taxon>Oiketicinae</taxon>
        <taxon>Eumeta</taxon>
    </lineage>
</organism>
<dbReference type="EMBL" id="BGZK01000120">
    <property type="protein sequence ID" value="GBP20620.1"/>
    <property type="molecule type" value="Genomic_DNA"/>
</dbReference>
<name>A0A4C1U2Y2_EUMVA</name>
<sequence length="157" mass="17411">MRRRVIHRQAGGERAGAGGVRQQTLIIIQSCQTALALGSGGPFYGVGRGAARASPRPNLFVTLIINQRIVHTHDYLSPPAPLAPPRTRDQSHIDAAWNSAARLLKILTAVNSRQPDTGLCVLLHHDNTFILSTLNRWEFLYITNLKVLYFQFRFGTA</sequence>
<accession>A0A4C1U2Y2</accession>
<proteinExistence type="predicted"/>
<evidence type="ECO:0000313" key="1">
    <source>
        <dbReference type="EMBL" id="GBP20620.1"/>
    </source>
</evidence>
<comment type="caution">
    <text evidence="1">The sequence shown here is derived from an EMBL/GenBank/DDBJ whole genome shotgun (WGS) entry which is preliminary data.</text>
</comment>
<evidence type="ECO:0000313" key="2">
    <source>
        <dbReference type="Proteomes" id="UP000299102"/>
    </source>
</evidence>